<dbReference type="KEGG" id="tng:GSTEN00032167G001"/>
<reference evidence="1" key="2">
    <citation type="submission" date="2004-02" db="EMBL/GenBank/DDBJ databases">
        <authorList>
            <consortium name="Genoscope"/>
            <consortium name="Whitehead Institute Centre for Genome Research"/>
        </authorList>
    </citation>
    <scope>NUCLEOTIDE SEQUENCE</scope>
</reference>
<proteinExistence type="predicted"/>
<dbReference type="EMBL" id="CAAE01015019">
    <property type="protein sequence ID" value="CAG10499.1"/>
    <property type="molecule type" value="Genomic_DNA"/>
</dbReference>
<accession>Q4RM83</accession>
<sequence length="74" mass="7829">MLRALLTLPPSLPPTLDSVGAAAPLAGLSTTQGPSPLYQDPSISRHRGCNLVPKPQLRQTFLINLLVLKGDDSV</sequence>
<evidence type="ECO:0000313" key="1">
    <source>
        <dbReference type="EMBL" id="CAG10499.1"/>
    </source>
</evidence>
<comment type="caution">
    <text evidence="1">The sequence shown here is derived from an EMBL/GenBank/DDBJ whole genome shotgun (WGS) entry which is preliminary data.</text>
</comment>
<protein>
    <submittedName>
        <fullName evidence="1">(spotted green pufferfish) hypothetical protein</fullName>
    </submittedName>
</protein>
<name>Q4RM83_TETNG</name>
<organism evidence="1">
    <name type="scientific">Tetraodon nigroviridis</name>
    <name type="common">Spotted green pufferfish</name>
    <name type="synonym">Chelonodon nigroviridis</name>
    <dbReference type="NCBI Taxonomy" id="99883"/>
    <lineage>
        <taxon>Eukaryota</taxon>
        <taxon>Metazoa</taxon>
        <taxon>Chordata</taxon>
        <taxon>Craniata</taxon>
        <taxon>Vertebrata</taxon>
        <taxon>Euteleostomi</taxon>
        <taxon>Actinopterygii</taxon>
        <taxon>Neopterygii</taxon>
        <taxon>Teleostei</taxon>
        <taxon>Neoteleostei</taxon>
        <taxon>Acanthomorphata</taxon>
        <taxon>Eupercaria</taxon>
        <taxon>Tetraodontiformes</taxon>
        <taxon>Tetradontoidea</taxon>
        <taxon>Tetraodontidae</taxon>
        <taxon>Tetraodon</taxon>
    </lineage>
</organism>
<dbReference type="AlphaFoldDB" id="Q4RM83"/>
<gene>
    <name evidence="1" type="ORF">GSTENG00032167001</name>
</gene>
<reference evidence="1" key="1">
    <citation type="journal article" date="2004" name="Nature">
        <title>Genome duplication in the teleost fish Tetraodon nigroviridis reveals the early vertebrate proto-karyotype.</title>
        <authorList>
            <person name="Jaillon O."/>
            <person name="Aury J.-M."/>
            <person name="Brunet F."/>
            <person name="Petit J.-L."/>
            <person name="Stange-Thomann N."/>
            <person name="Mauceli E."/>
            <person name="Bouneau L."/>
            <person name="Fischer C."/>
            <person name="Ozouf-Costaz C."/>
            <person name="Bernot A."/>
            <person name="Nicaud S."/>
            <person name="Jaffe D."/>
            <person name="Fisher S."/>
            <person name="Lutfalla G."/>
            <person name="Dossat C."/>
            <person name="Segurens B."/>
            <person name="Dasilva C."/>
            <person name="Salanoubat M."/>
            <person name="Levy M."/>
            <person name="Boudet N."/>
            <person name="Castellano S."/>
            <person name="Anthouard V."/>
            <person name="Jubin C."/>
            <person name="Castelli V."/>
            <person name="Katinka M."/>
            <person name="Vacherie B."/>
            <person name="Biemont C."/>
            <person name="Skalli Z."/>
            <person name="Cattolico L."/>
            <person name="Poulain J."/>
            <person name="De Berardinis V."/>
            <person name="Cruaud C."/>
            <person name="Duprat S."/>
            <person name="Brottier P."/>
            <person name="Coutanceau J.-P."/>
            <person name="Gouzy J."/>
            <person name="Parra G."/>
            <person name="Lardier G."/>
            <person name="Chapple C."/>
            <person name="McKernan K.J."/>
            <person name="McEwan P."/>
            <person name="Bosak S."/>
            <person name="Kellis M."/>
            <person name="Volff J.-N."/>
            <person name="Guigo R."/>
            <person name="Zody M.C."/>
            <person name="Mesirov J."/>
            <person name="Lindblad-Toh K."/>
            <person name="Birren B."/>
            <person name="Nusbaum C."/>
            <person name="Kahn D."/>
            <person name="Robinson-Rechavi M."/>
            <person name="Laudet V."/>
            <person name="Schachter V."/>
            <person name="Quetier F."/>
            <person name="Saurin W."/>
            <person name="Scarpelli C."/>
            <person name="Wincker P."/>
            <person name="Lander E.S."/>
            <person name="Weissenbach J."/>
            <person name="Roest Crollius H."/>
        </authorList>
    </citation>
    <scope>NUCLEOTIDE SEQUENCE [LARGE SCALE GENOMIC DNA]</scope>
</reference>